<dbReference type="GO" id="GO:0003972">
    <property type="term" value="F:RNA ligase (ATP) activity"/>
    <property type="evidence" value="ECO:0007669"/>
    <property type="project" value="TreeGrafter"/>
</dbReference>
<evidence type="ECO:0000256" key="8">
    <source>
        <dbReference type="ARBA" id="ARBA00047746"/>
    </source>
</evidence>
<dbReference type="EMBL" id="LAZR01059831">
    <property type="protein sequence ID" value="KKK66963.1"/>
    <property type="molecule type" value="Genomic_DNA"/>
</dbReference>
<dbReference type="GO" id="GO:0005525">
    <property type="term" value="F:GTP binding"/>
    <property type="evidence" value="ECO:0007669"/>
    <property type="project" value="UniProtKB-KW"/>
</dbReference>
<dbReference type="GO" id="GO:0006396">
    <property type="term" value="P:RNA processing"/>
    <property type="evidence" value="ECO:0007669"/>
    <property type="project" value="InterPro"/>
</dbReference>
<comment type="cofactor">
    <cofactor evidence="1">
        <name>Mn(2+)</name>
        <dbReference type="ChEBI" id="CHEBI:29035"/>
    </cofactor>
</comment>
<keyword evidence="3" id="KW-0436">Ligase</keyword>
<dbReference type="AlphaFoldDB" id="A0A0F8XDQ3"/>
<dbReference type="PANTHER" id="PTHR11118:SF1">
    <property type="entry name" value="RNA-SPLICING LIGASE RTCB HOMOLOG"/>
    <property type="match status" value="1"/>
</dbReference>
<dbReference type="Gene3D" id="3.90.1860.10">
    <property type="entry name" value="tRNA-splicing ligase RtcB"/>
    <property type="match status" value="1"/>
</dbReference>
<reference evidence="9" key="1">
    <citation type="journal article" date="2015" name="Nature">
        <title>Complex archaea that bridge the gap between prokaryotes and eukaryotes.</title>
        <authorList>
            <person name="Spang A."/>
            <person name="Saw J.H."/>
            <person name="Jorgensen S.L."/>
            <person name="Zaremba-Niedzwiedzka K."/>
            <person name="Martijn J."/>
            <person name="Lind A.E."/>
            <person name="van Eijk R."/>
            <person name="Schleper C."/>
            <person name="Guy L."/>
            <person name="Ettema T.J."/>
        </authorList>
    </citation>
    <scope>NUCLEOTIDE SEQUENCE</scope>
</reference>
<evidence type="ECO:0000256" key="6">
    <source>
        <dbReference type="ARBA" id="ARBA00023134"/>
    </source>
</evidence>
<evidence type="ECO:0000313" key="9">
    <source>
        <dbReference type="EMBL" id="KKK66963.1"/>
    </source>
</evidence>
<dbReference type="Pfam" id="PF01139">
    <property type="entry name" value="RtcB"/>
    <property type="match status" value="1"/>
</dbReference>
<dbReference type="PANTHER" id="PTHR11118">
    <property type="entry name" value="RNA-SPLICING LIGASE RTCB HOMOLOG"/>
    <property type="match status" value="1"/>
</dbReference>
<evidence type="ECO:0000256" key="1">
    <source>
        <dbReference type="ARBA" id="ARBA00001936"/>
    </source>
</evidence>
<comment type="caution">
    <text evidence="9">The sequence shown here is derived from an EMBL/GenBank/DDBJ whole genome shotgun (WGS) entry which is preliminary data.</text>
</comment>
<name>A0A0F8XDQ3_9ZZZZ</name>
<proteinExistence type="predicted"/>
<dbReference type="InterPro" id="IPR036025">
    <property type="entry name" value="RtcB-like_sf"/>
</dbReference>
<keyword evidence="4" id="KW-0479">Metal-binding</keyword>
<keyword evidence="7" id="KW-0464">Manganese</keyword>
<dbReference type="GO" id="GO:0046872">
    <property type="term" value="F:metal ion binding"/>
    <property type="evidence" value="ECO:0007669"/>
    <property type="project" value="UniProtKB-KW"/>
</dbReference>
<dbReference type="SUPFAM" id="SSF103365">
    <property type="entry name" value="Hypothetical protein PH1602"/>
    <property type="match status" value="1"/>
</dbReference>
<keyword evidence="6" id="KW-0342">GTP-binding</keyword>
<sequence length="233" mass="24938">MSFNLEKKEPFTYILPQQGNMKVPVTLYLSPRIEVEDEALKQLADVAAIDQDSYVFATPDIHTGYGVPIGSIWATPKYISPSAVGYDINCGMRLLATPFCLGDINPAALAGEIAGLIPLGEGKRNLSLAVKELGLVIDSGLAKIESLLPARGLLENSSDFELLERDLERVEDGGSLGASIDELPARALERGLPQLGTLGGGNHFIEIQVIEAIDDQKSASALGIHQAQITIMI</sequence>
<dbReference type="InterPro" id="IPR001233">
    <property type="entry name" value="RtcB"/>
</dbReference>
<dbReference type="EC" id="6.5.1.8" evidence="2"/>
<comment type="catalytic activity">
    <reaction evidence="8">
        <text>a 3'-end 3'-phospho-ribonucleotide-RNA + a 5'-end dephospho-ribonucleoside-RNA + GTP = a ribonucleotidyl-ribonucleotide-RNA + GMP + diphosphate</text>
        <dbReference type="Rhea" id="RHEA:68076"/>
        <dbReference type="Rhea" id="RHEA-COMP:10463"/>
        <dbReference type="Rhea" id="RHEA-COMP:13936"/>
        <dbReference type="Rhea" id="RHEA-COMP:17355"/>
        <dbReference type="ChEBI" id="CHEBI:33019"/>
        <dbReference type="ChEBI" id="CHEBI:37565"/>
        <dbReference type="ChEBI" id="CHEBI:58115"/>
        <dbReference type="ChEBI" id="CHEBI:83062"/>
        <dbReference type="ChEBI" id="CHEBI:138284"/>
        <dbReference type="ChEBI" id="CHEBI:173118"/>
        <dbReference type="EC" id="6.5.1.8"/>
    </reaction>
</comment>
<organism evidence="9">
    <name type="scientific">marine sediment metagenome</name>
    <dbReference type="NCBI Taxonomy" id="412755"/>
    <lineage>
        <taxon>unclassified sequences</taxon>
        <taxon>metagenomes</taxon>
        <taxon>ecological metagenomes</taxon>
    </lineage>
</organism>
<gene>
    <name evidence="9" type="ORF">LCGC14_2958830</name>
</gene>
<feature type="non-terminal residue" evidence="9">
    <location>
        <position position="233"/>
    </location>
</feature>
<protein>
    <recommendedName>
        <fullName evidence="2">3'-phosphate/5'-hydroxy nucleic acid ligase</fullName>
        <ecNumber evidence="2">6.5.1.8</ecNumber>
    </recommendedName>
</protein>
<keyword evidence="5" id="KW-0547">Nucleotide-binding</keyword>
<accession>A0A0F8XDQ3</accession>
<evidence type="ECO:0000256" key="3">
    <source>
        <dbReference type="ARBA" id="ARBA00022598"/>
    </source>
</evidence>
<evidence type="ECO:0000256" key="7">
    <source>
        <dbReference type="ARBA" id="ARBA00023211"/>
    </source>
</evidence>
<evidence type="ECO:0000256" key="4">
    <source>
        <dbReference type="ARBA" id="ARBA00022723"/>
    </source>
</evidence>
<evidence type="ECO:0000256" key="5">
    <source>
        <dbReference type="ARBA" id="ARBA00022741"/>
    </source>
</evidence>
<dbReference type="GO" id="GO:0170057">
    <property type="term" value="F:RNA ligase (GTP) activity"/>
    <property type="evidence" value="ECO:0007669"/>
    <property type="project" value="UniProtKB-EC"/>
</dbReference>
<evidence type="ECO:0000256" key="2">
    <source>
        <dbReference type="ARBA" id="ARBA00012726"/>
    </source>
</evidence>